<evidence type="ECO:0000259" key="3">
    <source>
        <dbReference type="Pfam" id="PF12051"/>
    </source>
</evidence>
<dbReference type="OrthoDB" id="2140105at2759"/>
<name>A0A5C2RSA1_9APHY</name>
<dbReference type="AlphaFoldDB" id="A0A5C2RSA1"/>
<keyword evidence="5" id="KW-1185">Reference proteome</keyword>
<evidence type="ECO:0000313" key="5">
    <source>
        <dbReference type="Proteomes" id="UP000313359"/>
    </source>
</evidence>
<dbReference type="InterPro" id="IPR053001">
    <property type="entry name" value="MNNG_permease-like"/>
</dbReference>
<feature type="domain" description="DUF3533" evidence="3">
    <location>
        <begin position="97"/>
        <end position="467"/>
    </location>
</feature>
<feature type="transmembrane region" description="Helical" evidence="2">
    <location>
        <begin position="400"/>
        <end position="418"/>
    </location>
</feature>
<feature type="region of interest" description="Disordered" evidence="1">
    <location>
        <begin position="492"/>
        <end position="511"/>
    </location>
</feature>
<keyword evidence="2" id="KW-1133">Transmembrane helix</keyword>
<dbReference type="Proteomes" id="UP000313359">
    <property type="component" value="Unassembled WGS sequence"/>
</dbReference>
<dbReference type="EMBL" id="ML122315">
    <property type="protein sequence ID" value="RPD53799.1"/>
    <property type="molecule type" value="Genomic_DNA"/>
</dbReference>
<dbReference type="STRING" id="1328759.A0A5C2RSA1"/>
<evidence type="ECO:0000256" key="2">
    <source>
        <dbReference type="SAM" id="Phobius"/>
    </source>
</evidence>
<reference evidence="4" key="1">
    <citation type="journal article" date="2018" name="Genome Biol. Evol.">
        <title>Genomics and development of Lentinus tigrinus, a white-rot wood-decaying mushroom with dimorphic fruiting bodies.</title>
        <authorList>
            <person name="Wu B."/>
            <person name="Xu Z."/>
            <person name="Knudson A."/>
            <person name="Carlson A."/>
            <person name="Chen N."/>
            <person name="Kovaka S."/>
            <person name="LaButti K."/>
            <person name="Lipzen A."/>
            <person name="Pennachio C."/>
            <person name="Riley R."/>
            <person name="Schakwitz W."/>
            <person name="Umezawa K."/>
            <person name="Ohm R.A."/>
            <person name="Grigoriev I.V."/>
            <person name="Nagy L.G."/>
            <person name="Gibbons J."/>
            <person name="Hibbett D."/>
        </authorList>
    </citation>
    <scope>NUCLEOTIDE SEQUENCE [LARGE SCALE GENOMIC DNA]</scope>
    <source>
        <strain evidence="4">ALCF2SS1-6</strain>
    </source>
</reference>
<evidence type="ECO:0000313" key="4">
    <source>
        <dbReference type="EMBL" id="RPD53799.1"/>
    </source>
</evidence>
<dbReference type="GO" id="GO:0016020">
    <property type="term" value="C:membrane"/>
    <property type="evidence" value="ECO:0007669"/>
    <property type="project" value="TreeGrafter"/>
</dbReference>
<sequence length="511" mass="56455">MDLPAQTSCAGAVLAAESIGHGPSADRHAEDTAQIHVSSGIQQFDLLDENKPSRKSSFIAEVDEVVESAPFRGLFSDPRLAPLRREYFIIIVRATTLIIALMWICLPVYWGALSNSAKLTGNLEAWFIDRDGARVGQGLVAAVRKFSPPGPQLTWKFMDPDDVGDDDNVQRMVLEEQVWVAVVVQPNATTHLSRARANGDQTYDPTTAIKVYYSQARQEIATGNYIVPLTTAMLQSTTSAYATQTAQRYFAQINSNGEPNATALQLIANAPQTITPGIGWTMVNLRPYNAPAAQATTLVGNIFLCIFSFMMTMANSTARALVAPHMRFLPYIALRIIVPIVAYFPLSMSYALVNLAFKLPLGTKFGDAGGFLLSFLYIYLGMCALGLSLEAMITIFTPRFVPFFLFTLILYNISPVVLPDELQNPFYSYGNGFPIWNLSQALRTIMFNTNSHLGRNAAVIIAWILMSCGTLSLLTWFMLWLERRNRLRATRPKSPVKTPSVAEKGKEKAVE</sequence>
<keyword evidence="2" id="KW-0472">Membrane</keyword>
<protein>
    <recommendedName>
        <fullName evidence="3">DUF3533 domain-containing protein</fullName>
    </recommendedName>
</protein>
<feature type="transmembrane region" description="Helical" evidence="2">
    <location>
        <begin position="87"/>
        <end position="110"/>
    </location>
</feature>
<feature type="transmembrane region" description="Helical" evidence="2">
    <location>
        <begin position="368"/>
        <end position="388"/>
    </location>
</feature>
<keyword evidence="2" id="KW-0812">Transmembrane</keyword>
<organism evidence="4 5">
    <name type="scientific">Lentinus tigrinus ALCF2SS1-6</name>
    <dbReference type="NCBI Taxonomy" id="1328759"/>
    <lineage>
        <taxon>Eukaryota</taxon>
        <taxon>Fungi</taxon>
        <taxon>Dikarya</taxon>
        <taxon>Basidiomycota</taxon>
        <taxon>Agaricomycotina</taxon>
        <taxon>Agaricomycetes</taxon>
        <taxon>Polyporales</taxon>
        <taxon>Polyporaceae</taxon>
        <taxon>Lentinus</taxon>
    </lineage>
</organism>
<dbReference type="InterPro" id="IPR022703">
    <property type="entry name" value="DUF3533"/>
</dbReference>
<dbReference type="PANTHER" id="PTHR34814:SF1">
    <property type="entry name" value="NITROSOGUANIDINE RESISTANCE PROTEIN SNG1"/>
    <property type="match status" value="1"/>
</dbReference>
<gene>
    <name evidence="4" type="ORF">L227DRAFT_581053</name>
</gene>
<accession>A0A5C2RSA1</accession>
<feature type="transmembrane region" description="Helical" evidence="2">
    <location>
        <begin position="298"/>
        <end position="316"/>
    </location>
</feature>
<proteinExistence type="predicted"/>
<dbReference type="PANTHER" id="PTHR34814">
    <property type="entry name" value="NITROSOGUANIDINE RESISTANCE PROTEIN SNG1"/>
    <property type="match status" value="1"/>
</dbReference>
<feature type="transmembrane region" description="Helical" evidence="2">
    <location>
        <begin position="328"/>
        <end position="348"/>
    </location>
</feature>
<evidence type="ECO:0000256" key="1">
    <source>
        <dbReference type="SAM" id="MobiDB-lite"/>
    </source>
</evidence>
<feature type="transmembrane region" description="Helical" evidence="2">
    <location>
        <begin position="457"/>
        <end position="481"/>
    </location>
</feature>
<dbReference type="Pfam" id="PF12051">
    <property type="entry name" value="DUF3533"/>
    <property type="match status" value="1"/>
</dbReference>